<keyword evidence="1" id="KW-0812">Transmembrane</keyword>
<keyword evidence="3" id="KW-1185">Reference proteome</keyword>
<evidence type="ECO:0000313" key="3">
    <source>
        <dbReference type="Proteomes" id="UP000706926"/>
    </source>
</evidence>
<gene>
    <name evidence="2" type="ORF">J2Z18_002762</name>
</gene>
<keyword evidence="1" id="KW-1133">Transmembrane helix</keyword>
<evidence type="ECO:0008006" key="4">
    <source>
        <dbReference type="Google" id="ProtNLM"/>
    </source>
</evidence>
<dbReference type="EMBL" id="JAGGKI010000006">
    <property type="protein sequence ID" value="MBP1893659.1"/>
    <property type="molecule type" value="Genomic_DNA"/>
</dbReference>
<keyword evidence="1" id="KW-0472">Membrane</keyword>
<dbReference type="Proteomes" id="UP000706926">
    <property type="component" value="Unassembled WGS sequence"/>
</dbReference>
<evidence type="ECO:0000256" key="1">
    <source>
        <dbReference type="SAM" id="Phobius"/>
    </source>
</evidence>
<sequence>MGEVNGYGGGYSIGAILVLFILLVIIASSFGFGIV</sequence>
<feature type="transmembrane region" description="Helical" evidence="1">
    <location>
        <begin position="12"/>
        <end position="34"/>
    </location>
</feature>
<proteinExistence type="predicted"/>
<comment type="caution">
    <text evidence="2">The sequence shown here is derived from an EMBL/GenBank/DDBJ whole genome shotgun (WGS) entry which is preliminary data.</text>
</comment>
<protein>
    <recommendedName>
        <fullName evidence="4">Sporulation protein YjcZ</fullName>
    </recommendedName>
</protein>
<organism evidence="2 3">
    <name type="scientific">Paenibacillus lactis</name>
    <dbReference type="NCBI Taxonomy" id="228574"/>
    <lineage>
        <taxon>Bacteria</taxon>
        <taxon>Bacillati</taxon>
        <taxon>Bacillota</taxon>
        <taxon>Bacilli</taxon>
        <taxon>Bacillales</taxon>
        <taxon>Paenibacillaceae</taxon>
        <taxon>Paenibacillus</taxon>
    </lineage>
</organism>
<evidence type="ECO:0000313" key="2">
    <source>
        <dbReference type="EMBL" id="MBP1893659.1"/>
    </source>
</evidence>
<reference evidence="2 3" key="1">
    <citation type="submission" date="2021-03" db="EMBL/GenBank/DDBJ databases">
        <title>Genomic Encyclopedia of Type Strains, Phase IV (KMG-IV): sequencing the most valuable type-strain genomes for metagenomic binning, comparative biology and taxonomic classification.</title>
        <authorList>
            <person name="Goeker M."/>
        </authorList>
    </citation>
    <scope>NUCLEOTIDE SEQUENCE [LARGE SCALE GENOMIC DNA]</scope>
    <source>
        <strain evidence="2 3">DSM 15596</strain>
    </source>
</reference>
<accession>A0ABS4FBN0</accession>
<name>A0ABS4FBN0_9BACL</name>